<protein>
    <submittedName>
        <fullName evidence="9">TLC domain-containing protein 2</fullName>
    </submittedName>
</protein>
<keyword evidence="4 5" id="KW-0472">Membrane</keyword>
<feature type="region of interest" description="Disordered" evidence="6">
    <location>
        <begin position="273"/>
        <end position="299"/>
    </location>
</feature>
<feature type="transmembrane region" description="Helical" evidence="7">
    <location>
        <begin position="210"/>
        <end position="230"/>
    </location>
</feature>
<sequence>MLTLTSNNGLLVAIVSSIAINRISFILTNTKFIYPKNVQESNQSYYYWRYRNFFISFIHAFITGVGSLLCVLSNPMLLTDVIDAASDWGYLLTSFSLGYFIYDTIEMAAFMNKKGTTELLLHHFLVIACFLNTVIYKRFIGYNMLALMIEISNIFLHFRQLLLLSNYSKLSSLYRINSVTNIVLFVFVRGACMFGLWYTLIIFIDRLPFITKLTAIISMIGISITSIILFRRIWNSDFVSIGEQRYQRQQQQLQQQHRQQQQRKNYQTQINQYDDNDDEEDDFNYEGSLENIDPIKTMN</sequence>
<dbReference type="PROSITE" id="PS50922">
    <property type="entry name" value="TLC"/>
    <property type="match status" value="1"/>
</dbReference>
<dbReference type="PANTHER" id="PTHR13439">
    <property type="entry name" value="CT120 PROTEIN"/>
    <property type="match status" value="1"/>
</dbReference>
<feature type="transmembrane region" description="Helical" evidence="7">
    <location>
        <begin position="53"/>
        <end position="76"/>
    </location>
</feature>
<dbReference type="InterPro" id="IPR006634">
    <property type="entry name" value="TLC-dom"/>
</dbReference>
<dbReference type="InterPro" id="IPR050846">
    <property type="entry name" value="TLCD"/>
</dbReference>
<dbReference type="PANTHER" id="PTHR13439:SF4">
    <property type="entry name" value="TLC DOMAIN-CONTAINING PROTEIN"/>
    <property type="match status" value="1"/>
</dbReference>
<keyword evidence="10" id="KW-1185">Reference proteome</keyword>
<evidence type="ECO:0000256" key="1">
    <source>
        <dbReference type="ARBA" id="ARBA00004141"/>
    </source>
</evidence>
<organism evidence="9 10">
    <name type="scientific">Dermatophagoides pteronyssinus</name>
    <name type="common">European house dust mite</name>
    <dbReference type="NCBI Taxonomy" id="6956"/>
    <lineage>
        <taxon>Eukaryota</taxon>
        <taxon>Metazoa</taxon>
        <taxon>Ecdysozoa</taxon>
        <taxon>Arthropoda</taxon>
        <taxon>Chelicerata</taxon>
        <taxon>Arachnida</taxon>
        <taxon>Acari</taxon>
        <taxon>Acariformes</taxon>
        <taxon>Sarcoptiformes</taxon>
        <taxon>Astigmata</taxon>
        <taxon>Psoroptidia</taxon>
        <taxon>Analgoidea</taxon>
        <taxon>Pyroglyphidae</taxon>
        <taxon>Dermatophagoidinae</taxon>
        <taxon>Dermatophagoides</taxon>
    </lineage>
</organism>
<accession>A0ABQ8J4E2</accession>
<name>A0ABQ8J4E2_DERPT</name>
<dbReference type="EMBL" id="NJHN03000077">
    <property type="protein sequence ID" value="KAH9417341.1"/>
    <property type="molecule type" value="Genomic_DNA"/>
</dbReference>
<evidence type="ECO:0000313" key="10">
    <source>
        <dbReference type="Proteomes" id="UP000887458"/>
    </source>
</evidence>
<evidence type="ECO:0000256" key="6">
    <source>
        <dbReference type="SAM" id="MobiDB-lite"/>
    </source>
</evidence>
<feature type="transmembrane region" description="Helical" evidence="7">
    <location>
        <begin position="117"/>
        <end position="136"/>
    </location>
</feature>
<feature type="transmembrane region" description="Helical" evidence="7">
    <location>
        <begin position="142"/>
        <end position="162"/>
    </location>
</feature>
<dbReference type="Pfam" id="PF03798">
    <property type="entry name" value="TRAM_LAG1_CLN8"/>
    <property type="match status" value="1"/>
</dbReference>
<gene>
    <name evidence="9" type="primary">TLCD2_1</name>
    <name evidence="9" type="ORF">DERP_007338</name>
</gene>
<reference evidence="9 10" key="2">
    <citation type="journal article" date="2022" name="Mol. Biol. Evol.">
        <title>Comparative Genomics Reveals Insights into the Divergent Evolution of Astigmatic Mites and Household Pest Adaptations.</title>
        <authorList>
            <person name="Xiong Q."/>
            <person name="Wan A.T."/>
            <person name="Liu X."/>
            <person name="Fung C.S."/>
            <person name="Xiao X."/>
            <person name="Malainual N."/>
            <person name="Hou J."/>
            <person name="Wang L."/>
            <person name="Wang M."/>
            <person name="Yang K.Y."/>
            <person name="Cui Y."/>
            <person name="Leung E.L."/>
            <person name="Nong W."/>
            <person name="Shin S.K."/>
            <person name="Au S.W."/>
            <person name="Jeong K.Y."/>
            <person name="Chew F.T."/>
            <person name="Hui J.H."/>
            <person name="Leung T.F."/>
            <person name="Tungtrongchitr A."/>
            <person name="Zhong N."/>
            <person name="Liu Z."/>
            <person name="Tsui S.K."/>
        </authorList>
    </citation>
    <scope>NUCLEOTIDE SEQUENCE [LARGE SCALE GENOMIC DNA]</scope>
    <source>
        <strain evidence="9">Derp</strain>
    </source>
</reference>
<evidence type="ECO:0000256" key="2">
    <source>
        <dbReference type="ARBA" id="ARBA00022692"/>
    </source>
</evidence>
<feature type="transmembrane region" description="Helical" evidence="7">
    <location>
        <begin position="88"/>
        <end position="105"/>
    </location>
</feature>
<reference evidence="9 10" key="1">
    <citation type="journal article" date="2018" name="J. Allergy Clin. Immunol.">
        <title>High-quality assembly of Dermatophagoides pteronyssinus genome and transcriptome reveals a wide range of novel allergens.</title>
        <authorList>
            <person name="Liu X.Y."/>
            <person name="Yang K.Y."/>
            <person name="Wang M.Q."/>
            <person name="Kwok J.S."/>
            <person name="Zeng X."/>
            <person name="Yang Z."/>
            <person name="Xiao X.J."/>
            <person name="Lau C.P."/>
            <person name="Li Y."/>
            <person name="Huang Z.M."/>
            <person name="Ba J.G."/>
            <person name="Yim A.K."/>
            <person name="Ouyang C.Y."/>
            <person name="Ngai S.M."/>
            <person name="Chan T.F."/>
            <person name="Leung E.L."/>
            <person name="Liu L."/>
            <person name="Liu Z.G."/>
            <person name="Tsui S.K."/>
        </authorList>
    </citation>
    <scope>NUCLEOTIDE SEQUENCE [LARGE SCALE GENOMIC DNA]</scope>
    <source>
        <strain evidence="9">Derp</strain>
    </source>
</reference>
<keyword evidence="3 7" id="KW-1133">Transmembrane helix</keyword>
<feature type="compositionally biased region" description="Acidic residues" evidence="6">
    <location>
        <begin position="274"/>
        <end position="284"/>
    </location>
</feature>
<evidence type="ECO:0000256" key="4">
    <source>
        <dbReference type="ARBA" id="ARBA00023136"/>
    </source>
</evidence>
<dbReference type="Proteomes" id="UP000887458">
    <property type="component" value="Unassembled WGS sequence"/>
</dbReference>
<feature type="transmembrane region" description="Helical" evidence="7">
    <location>
        <begin position="12"/>
        <end position="32"/>
    </location>
</feature>
<evidence type="ECO:0000256" key="5">
    <source>
        <dbReference type="PROSITE-ProRule" id="PRU00205"/>
    </source>
</evidence>
<comment type="subcellular location">
    <subcellularLocation>
        <location evidence="1">Membrane</location>
        <topology evidence="1">Multi-pass membrane protein</topology>
    </subcellularLocation>
</comment>
<evidence type="ECO:0000256" key="3">
    <source>
        <dbReference type="ARBA" id="ARBA00022989"/>
    </source>
</evidence>
<keyword evidence="2 5" id="KW-0812">Transmembrane</keyword>
<dbReference type="SMART" id="SM00724">
    <property type="entry name" value="TLC"/>
    <property type="match status" value="1"/>
</dbReference>
<evidence type="ECO:0000313" key="9">
    <source>
        <dbReference type="EMBL" id="KAH9417341.1"/>
    </source>
</evidence>
<evidence type="ECO:0000259" key="8">
    <source>
        <dbReference type="PROSITE" id="PS50922"/>
    </source>
</evidence>
<proteinExistence type="predicted"/>
<comment type="caution">
    <text evidence="9">The sequence shown here is derived from an EMBL/GenBank/DDBJ whole genome shotgun (WGS) entry which is preliminary data.</text>
</comment>
<feature type="transmembrane region" description="Helical" evidence="7">
    <location>
        <begin position="182"/>
        <end position="204"/>
    </location>
</feature>
<feature type="domain" description="TLC" evidence="8">
    <location>
        <begin position="45"/>
        <end position="242"/>
    </location>
</feature>
<evidence type="ECO:0000256" key="7">
    <source>
        <dbReference type="SAM" id="Phobius"/>
    </source>
</evidence>